<dbReference type="Proteomes" id="UP000033636">
    <property type="component" value="Unassembled WGS sequence"/>
</dbReference>
<gene>
    <name evidence="1" type="ORF">TU35_000550</name>
</gene>
<organism evidence="1 2">
    <name type="scientific">Thermoproteus sp. AZ2</name>
    <dbReference type="NCBI Taxonomy" id="1609232"/>
    <lineage>
        <taxon>Archaea</taxon>
        <taxon>Thermoproteota</taxon>
        <taxon>Thermoprotei</taxon>
        <taxon>Thermoproteales</taxon>
        <taxon>Thermoproteaceae</taxon>
        <taxon>Thermoproteus</taxon>
    </lineage>
</organism>
<name>A0ACC6UYR6_9CREN</name>
<sequence length="128" mass="13848">MPKQDVQVKELGEIRGYSVVKAVPNRAALVNDLKPGVILIFHGKEGGNMVVEVFTPDQNGDKVLPPLKAAAYKFAGSSDKVDNAYASVLFWALNNGVSLGSPTREVYLKVDKNQSPPEVEVEVQIPIS</sequence>
<accession>A0ACC6UYR6</accession>
<proteinExistence type="predicted"/>
<dbReference type="EMBL" id="JZWT02000001">
    <property type="protein sequence ID" value="MFB6489733.1"/>
    <property type="molecule type" value="Genomic_DNA"/>
</dbReference>
<evidence type="ECO:0000313" key="2">
    <source>
        <dbReference type="Proteomes" id="UP000033636"/>
    </source>
</evidence>
<comment type="caution">
    <text evidence="1">The sequence shown here is derived from an EMBL/GenBank/DDBJ whole genome shotgun (WGS) entry which is preliminary data.</text>
</comment>
<protein>
    <submittedName>
        <fullName evidence="1">Transcriptional regulator</fullName>
    </submittedName>
</protein>
<reference evidence="1" key="1">
    <citation type="submission" date="2024-07" db="EMBL/GenBank/DDBJ databases">
        <title>Metagenome and Metagenome-Assembled Genomes of Archaea from a hot spring from the geothermal field of Los Azufres, Mexico.</title>
        <authorList>
            <person name="Marin-Paredes R."/>
            <person name="Martinez-Romero E."/>
            <person name="Servin-Garciduenas L.E."/>
        </authorList>
    </citation>
    <scope>NUCLEOTIDE SEQUENCE</scope>
</reference>
<evidence type="ECO:0000313" key="1">
    <source>
        <dbReference type="EMBL" id="MFB6489733.1"/>
    </source>
</evidence>